<evidence type="ECO:0000313" key="1">
    <source>
        <dbReference type="EMBL" id="MBD2615343.1"/>
    </source>
</evidence>
<evidence type="ECO:0000313" key="2">
    <source>
        <dbReference type="Proteomes" id="UP000606396"/>
    </source>
</evidence>
<evidence type="ECO:0008006" key="3">
    <source>
        <dbReference type="Google" id="ProtNLM"/>
    </source>
</evidence>
<dbReference type="EMBL" id="JACJTC010000025">
    <property type="protein sequence ID" value="MBD2615343.1"/>
    <property type="molecule type" value="Genomic_DNA"/>
</dbReference>
<reference evidence="1 2" key="1">
    <citation type="journal article" date="2020" name="ISME J.">
        <title>Comparative genomics reveals insights into cyanobacterial evolution and habitat adaptation.</title>
        <authorList>
            <person name="Chen M.Y."/>
            <person name="Teng W.K."/>
            <person name="Zhao L."/>
            <person name="Hu C.X."/>
            <person name="Zhou Y.K."/>
            <person name="Han B.P."/>
            <person name="Song L.R."/>
            <person name="Shu W.S."/>
        </authorList>
    </citation>
    <scope>NUCLEOTIDE SEQUENCE [LARGE SCALE GENOMIC DNA]</scope>
    <source>
        <strain evidence="1 2">FACHB-252</strain>
    </source>
</reference>
<comment type="caution">
    <text evidence="1">The sequence shown here is derived from an EMBL/GenBank/DDBJ whole genome shotgun (WGS) entry which is preliminary data.</text>
</comment>
<organism evidence="1 2">
    <name type="scientific">Nostoc punctiforme FACHB-252</name>
    <dbReference type="NCBI Taxonomy" id="1357509"/>
    <lineage>
        <taxon>Bacteria</taxon>
        <taxon>Bacillati</taxon>
        <taxon>Cyanobacteriota</taxon>
        <taxon>Cyanophyceae</taxon>
        <taxon>Nostocales</taxon>
        <taxon>Nostocaceae</taxon>
        <taxon>Nostoc</taxon>
    </lineage>
</organism>
<protein>
    <recommendedName>
        <fullName evidence="3">Transposase</fullName>
    </recommendedName>
</protein>
<sequence length="64" mass="7463">MLVQELYFLSAALYIAWYVAPENLLTQMKRRSQSRSPFSLTTDLCTDFFEEACSSGAFVHRHRQ</sequence>
<proteinExistence type="predicted"/>
<gene>
    <name evidence="1" type="ORF">H6G94_29515</name>
</gene>
<accession>A0ABR8HJR5</accession>
<name>A0ABR8HJR5_NOSPU</name>
<dbReference type="Proteomes" id="UP000606396">
    <property type="component" value="Unassembled WGS sequence"/>
</dbReference>
<dbReference type="RefSeq" id="WP_190952068.1">
    <property type="nucleotide sequence ID" value="NZ_JACJTC010000025.1"/>
</dbReference>
<keyword evidence="2" id="KW-1185">Reference proteome</keyword>